<evidence type="ECO:0000313" key="3">
    <source>
        <dbReference type="Proteomes" id="UP000234681"/>
    </source>
</evidence>
<protein>
    <submittedName>
        <fullName evidence="2">RCG63009</fullName>
    </submittedName>
</protein>
<dbReference type="AlphaFoldDB" id="A6ISJ3"/>
<dbReference type="EMBL" id="CH473968">
    <property type="protein sequence ID" value="EDL80544.1"/>
    <property type="molecule type" value="Genomic_DNA"/>
</dbReference>
<dbReference type="Proteomes" id="UP000234681">
    <property type="component" value="Chromosome 5"/>
</dbReference>
<evidence type="ECO:0000313" key="2">
    <source>
        <dbReference type="EMBL" id="EDL80544.1"/>
    </source>
</evidence>
<evidence type="ECO:0000256" key="1">
    <source>
        <dbReference type="SAM" id="MobiDB-lite"/>
    </source>
</evidence>
<organism evidence="2 3">
    <name type="scientific">Rattus norvegicus</name>
    <name type="common">Rat</name>
    <dbReference type="NCBI Taxonomy" id="10116"/>
    <lineage>
        <taxon>Eukaryota</taxon>
        <taxon>Metazoa</taxon>
        <taxon>Chordata</taxon>
        <taxon>Craniata</taxon>
        <taxon>Vertebrata</taxon>
        <taxon>Euteleostomi</taxon>
        <taxon>Mammalia</taxon>
        <taxon>Eutheria</taxon>
        <taxon>Euarchontoglires</taxon>
        <taxon>Glires</taxon>
        <taxon>Rodentia</taxon>
        <taxon>Myomorpha</taxon>
        <taxon>Muroidea</taxon>
        <taxon>Muridae</taxon>
        <taxon>Murinae</taxon>
        <taxon>Rattus</taxon>
    </lineage>
</organism>
<feature type="region of interest" description="Disordered" evidence="1">
    <location>
        <begin position="1"/>
        <end position="71"/>
    </location>
</feature>
<gene>
    <name evidence="2" type="ORF">rCG_63009</name>
</gene>
<sequence length="71" mass="7969">MRALPKKGRLLPPLRAKSPRPRGQRPVLSPREETRKKRQGPRLQSHPLPRAQRVAPHLPVLRMSSWAGAGG</sequence>
<accession>A6ISJ3</accession>
<proteinExistence type="predicted"/>
<name>A6ISJ3_RAT</name>
<reference evidence="3" key="1">
    <citation type="submission" date="2005-09" db="EMBL/GenBank/DDBJ databases">
        <authorList>
            <person name="Mural R.J."/>
            <person name="Li P.W."/>
            <person name="Adams M.D."/>
            <person name="Amanatides P.G."/>
            <person name="Baden-Tillson H."/>
            <person name="Barnstead M."/>
            <person name="Chin S.H."/>
            <person name="Dew I."/>
            <person name="Evans C.A."/>
            <person name="Ferriera S."/>
            <person name="Flanigan M."/>
            <person name="Fosler C."/>
            <person name="Glodek A."/>
            <person name="Gu Z."/>
            <person name="Holt R.A."/>
            <person name="Jennings D."/>
            <person name="Kraft C.L."/>
            <person name="Lu F."/>
            <person name="Nguyen T."/>
            <person name="Nusskern D.R."/>
            <person name="Pfannkoch C.M."/>
            <person name="Sitter C."/>
            <person name="Sutton G.G."/>
            <person name="Venter J.C."/>
            <person name="Wang Z."/>
            <person name="Woodage T."/>
            <person name="Zheng X.H."/>
            <person name="Zhong F."/>
        </authorList>
    </citation>
    <scope>NUCLEOTIDE SEQUENCE [LARGE SCALE GENOMIC DNA]</scope>
    <source>
        <strain>BN</strain>
        <strain evidence="3">Sprague-Dawley</strain>
    </source>
</reference>